<feature type="region of interest" description="Disordered" evidence="1">
    <location>
        <begin position="256"/>
        <end position="294"/>
    </location>
</feature>
<keyword evidence="4" id="KW-1185">Reference proteome</keyword>
<feature type="signal peptide" evidence="2">
    <location>
        <begin position="1"/>
        <end position="21"/>
    </location>
</feature>
<evidence type="ECO:0000313" key="3">
    <source>
        <dbReference type="EMBL" id="MFG6488743.1"/>
    </source>
</evidence>
<feature type="chain" id="PRO_5046755826" description="Secreted protein" evidence="2">
    <location>
        <begin position="22"/>
        <end position="294"/>
    </location>
</feature>
<reference evidence="3 4" key="1">
    <citation type="submission" date="2024-08" db="EMBL/GenBank/DDBJ databases">
        <authorList>
            <person name="Lu H."/>
        </authorList>
    </citation>
    <scope>NUCLEOTIDE SEQUENCE [LARGE SCALE GENOMIC DNA]</scope>
    <source>
        <strain evidence="3 4">BYS78W</strain>
    </source>
</reference>
<organism evidence="3 4">
    <name type="scientific">Pelomonas candidula</name>
    <dbReference type="NCBI Taxonomy" id="3299025"/>
    <lineage>
        <taxon>Bacteria</taxon>
        <taxon>Pseudomonadati</taxon>
        <taxon>Pseudomonadota</taxon>
        <taxon>Betaproteobacteria</taxon>
        <taxon>Burkholderiales</taxon>
        <taxon>Sphaerotilaceae</taxon>
        <taxon>Roseateles</taxon>
    </lineage>
</organism>
<accession>A0ABW7HFQ4</accession>
<gene>
    <name evidence="3" type="ORF">ACG04R_18805</name>
</gene>
<dbReference type="Proteomes" id="UP001606134">
    <property type="component" value="Unassembled WGS sequence"/>
</dbReference>
<evidence type="ECO:0000313" key="4">
    <source>
        <dbReference type="Proteomes" id="UP001606134"/>
    </source>
</evidence>
<evidence type="ECO:0000256" key="2">
    <source>
        <dbReference type="SAM" id="SignalP"/>
    </source>
</evidence>
<dbReference type="RefSeq" id="WP_394414229.1">
    <property type="nucleotide sequence ID" value="NZ_JBIGIC010000009.1"/>
</dbReference>
<proteinExistence type="predicted"/>
<keyword evidence="2" id="KW-0732">Signal</keyword>
<feature type="compositionally biased region" description="Pro residues" evidence="1">
    <location>
        <begin position="272"/>
        <end position="284"/>
    </location>
</feature>
<evidence type="ECO:0000256" key="1">
    <source>
        <dbReference type="SAM" id="MobiDB-lite"/>
    </source>
</evidence>
<evidence type="ECO:0008006" key="5">
    <source>
        <dbReference type="Google" id="ProtNLM"/>
    </source>
</evidence>
<dbReference type="EMBL" id="JBIGIC010000009">
    <property type="protein sequence ID" value="MFG6488743.1"/>
    <property type="molecule type" value="Genomic_DNA"/>
</dbReference>
<protein>
    <recommendedName>
        <fullName evidence="5">Secreted protein</fullName>
    </recommendedName>
</protein>
<name>A0ABW7HFQ4_9BURK</name>
<sequence>MPTRRLLPLLALAGVAVAAWMAWPDETLPAAPSPGTVASLPLTAPAAASMAAPAAALPTADCAPTPTLSPHDRAMTLQRAVAQLASDSAGDAVLALLMQRPAGDDPAALAQWRTLVRQAALRSQDAQALRWAATACDSADCRRALLQERVRVEPDNALHWAELIDEDPAAADEAWQGLAASRYWHEQPQAAAERVARALPPGQREALPDLAWAALPAPSAGLTNACGNYGPAHPVGAACAHVATLLLSHSDSPGAWQQGAELARQMGRSDIPPAPPDLPPPPLPAGCAAKQSTR</sequence>
<comment type="caution">
    <text evidence="3">The sequence shown here is derived from an EMBL/GenBank/DDBJ whole genome shotgun (WGS) entry which is preliminary data.</text>
</comment>